<dbReference type="RefSeq" id="XP_021879673.1">
    <property type="nucleotide sequence ID" value="XM_022026660.1"/>
</dbReference>
<evidence type="ECO:0000256" key="1">
    <source>
        <dbReference type="SAM" id="MobiDB-lite"/>
    </source>
</evidence>
<sequence>METWPGVLVYQPTLEQAPCACNQNYYDQMVGCLKCQSSESAHYSVKDQKGYELVCLSFGQKWQEIYFPSSSTTAAAPTTTTTATTATIGSGGNGGATIPTSIDSNPTAGDKISSGHVNSNLSSGAVAGIVVSIIALIVALSVAGYVWRRRRRDRAHEAGDLDEFKYRDTQSDTYMEAALPQYTGMIQPALPPISKVSNLRVMNPDSDDDDMVNAAGLRRNPSAPQQSFEVRRTSSPGWRRGSFDDD</sequence>
<feature type="transmembrane region" description="Helical" evidence="2">
    <location>
        <begin position="125"/>
        <end position="147"/>
    </location>
</feature>
<dbReference type="Proteomes" id="UP000193648">
    <property type="component" value="Unassembled WGS sequence"/>
</dbReference>
<organism evidence="3 4">
    <name type="scientific">Lobosporangium transversale</name>
    <dbReference type="NCBI Taxonomy" id="64571"/>
    <lineage>
        <taxon>Eukaryota</taxon>
        <taxon>Fungi</taxon>
        <taxon>Fungi incertae sedis</taxon>
        <taxon>Mucoromycota</taxon>
        <taxon>Mortierellomycotina</taxon>
        <taxon>Mortierellomycetes</taxon>
        <taxon>Mortierellales</taxon>
        <taxon>Mortierellaceae</taxon>
        <taxon>Lobosporangium</taxon>
    </lineage>
</organism>
<keyword evidence="2" id="KW-0812">Transmembrane</keyword>
<keyword evidence="4" id="KW-1185">Reference proteome</keyword>
<feature type="compositionally biased region" description="Polar residues" evidence="1">
    <location>
        <begin position="222"/>
        <end position="236"/>
    </location>
</feature>
<comment type="caution">
    <text evidence="3">The sequence shown here is derived from an EMBL/GenBank/DDBJ whole genome shotgun (WGS) entry which is preliminary data.</text>
</comment>
<feature type="region of interest" description="Disordered" evidence="1">
    <location>
        <begin position="204"/>
        <end position="246"/>
    </location>
</feature>
<reference evidence="3 4" key="1">
    <citation type="submission" date="2016-07" db="EMBL/GenBank/DDBJ databases">
        <title>Pervasive Adenine N6-methylation of Active Genes in Fungi.</title>
        <authorList>
            <consortium name="DOE Joint Genome Institute"/>
            <person name="Mondo S.J."/>
            <person name="Dannebaum R.O."/>
            <person name="Kuo R.C."/>
            <person name="Labutti K."/>
            <person name="Haridas S."/>
            <person name="Kuo A."/>
            <person name="Salamov A."/>
            <person name="Ahrendt S.R."/>
            <person name="Lipzen A."/>
            <person name="Sullivan W."/>
            <person name="Andreopoulos W.B."/>
            <person name="Clum A."/>
            <person name="Lindquist E."/>
            <person name="Daum C."/>
            <person name="Ramamoorthy G.K."/>
            <person name="Gryganskyi A."/>
            <person name="Culley D."/>
            <person name="Magnuson J.K."/>
            <person name="James T.Y."/>
            <person name="O'Malley M.A."/>
            <person name="Stajich J.E."/>
            <person name="Spatafora J.W."/>
            <person name="Visel A."/>
            <person name="Grigoriev I.V."/>
        </authorList>
    </citation>
    <scope>NUCLEOTIDE SEQUENCE [LARGE SCALE GENOMIC DNA]</scope>
    <source>
        <strain evidence="3 4">NRRL 3116</strain>
    </source>
</reference>
<protein>
    <submittedName>
        <fullName evidence="3">Uncharacterized protein</fullName>
    </submittedName>
</protein>
<name>A0A1Y2GHW1_9FUNG</name>
<keyword evidence="2" id="KW-1133">Transmembrane helix</keyword>
<dbReference type="GeneID" id="33568503"/>
<keyword evidence="2" id="KW-0472">Membrane</keyword>
<proteinExistence type="predicted"/>
<evidence type="ECO:0000313" key="4">
    <source>
        <dbReference type="Proteomes" id="UP000193648"/>
    </source>
</evidence>
<dbReference type="AlphaFoldDB" id="A0A1Y2GHW1"/>
<accession>A0A1Y2GHW1</accession>
<dbReference type="OrthoDB" id="2396143at2759"/>
<evidence type="ECO:0000313" key="3">
    <source>
        <dbReference type="EMBL" id="ORZ11358.1"/>
    </source>
</evidence>
<dbReference type="InParanoid" id="A0A1Y2GHW1"/>
<dbReference type="EMBL" id="MCFF01000028">
    <property type="protein sequence ID" value="ORZ11358.1"/>
    <property type="molecule type" value="Genomic_DNA"/>
</dbReference>
<gene>
    <name evidence="3" type="ORF">BCR41DRAFT_372180</name>
</gene>
<evidence type="ECO:0000256" key="2">
    <source>
        <dbReference type="SAM" id="Phobius"/>
    </source>
</evidence>